<evidence type="ECO:0000313" key="16">
    <source>
        <dbReference type="Proteomes" id="UP000197783"/>
    </source>
</evidence>
<keyword evidence="5 15" id="KW-0808">Transferase</keyword>
<dbReference type="InterPro" id="IPR025201">
    <property type="entry name" value="KdpD_TM"/>
</dbReference>
<dbReference type="EMBL" id="NBBJ01000004">
    <property type="protein sequence ID" value="OWK28934.1"/>
    <property type="molecule type" value="Genomic_DNA"/>
</dbReference>
<evidence type="ECO:0000256" key="4">
    <source>
        <dbReference type="ARBA" id="ARBA00022553"/>
    </source>
</evidence>
<keyword evidence="11" id="KW-0902">Two-component regulatory system</keyword>
<reference evidence="15 16" key="1">
    <citation type="submission" date="2017-03" db="EMBL/GenBank/DDBJ databases">
        <title>Genome sequence of Sphingomonas mucosissima DSM 17494.</title>
        <authorList>
            <person name="Poehlein A."/>
            <person name="Wuebbeler J.H."/>
            <person name="Steinbuechel A."/>
            <person name="Daniel R."/>
        </authorList>
    </citation>
    <scope>NUCLEOTIDE SEQUENCE [LARGE SCALE GENOMIC DNA]</scope>
    <source>
        <strain evidence="15 16">DSM 17494</strain>
    </source>
</reference>
<keyword evidence="4" id="KW-0597">Phosphoprotein</keyword>
<dbReference type="RefSeq" id="WP_088334173.1">
    <property type="nucleotide sequence ID" value="NZ_NBBJ01000004.1"/>
</dbReference>
<dbReference type="Pfam" id="PF02518">
    <property type="entry name" value="HATPase_c"/>
    <property type="match status" value="1"/>
</dbReference>
<organism evidence="15 16">
    <name type="scientific">Sphingomonas mucosissima</name>
    <dbReference type="NCBI Taxonomy" id="370959"/>
    <lineage>
        <taxon>Bacteria</taxon>
        <taxon>Pseudomonadati</taxon>
        <taxon>Pseudomonadota</taxon>
        <taxon>Alphaproteobacteria</taxon>
        <taxon>Sphingomonadales</taxon>
        <taxon>Sphingomonadaceae</taxon>
        <taxon>Sphingomonas</taxon>
    </lineage>
</organism>
<gene>
    <name evidence="15" type="primary">pdtaS_2</name>
    <name evidence="15" type="ORF">SPMU_24590</name>
</gene>
<dbReference type="PROSITE" id="PS50109">
    <property type="entry name" value="HIS_KIN"/>
    <property type="match status" value="1"/>
</dbReference>
<dbReference type="AlphaFoldDB" id="A0A245ZGS4"/>
<keyword evidence="9" id="KW-0067">ATP-binding</keyword>
<dbReference type="InterPro" id="IPR005467">
    <property type="entry name" value="His_kinase_dom"/>
</dbReference>
<dbReference type="InterPro" id="IPR003594">
    <property type="entry name" value="HATPase_dom"/>
</dbReference>
<evidence type="ECO:0000256" key="10">
    <source>
        <dbReference type="ARBA" id="ARBA00022989"/>
    </source>
</evidence>
<dbReference type="Pfam" id="PF07568">
    <property type="entry name" value="HisKA_2"/>
    <property type="match status" value="1"/>
</dbReference>
<dbReference type="OrthoDB" id="7991996at2"/>
<evidence type="ECO:0000313" key="15">
    <source>
        <dbReference type="EMBL" id="OWK28934.1"/>
    </source>
</evidence>
<evidence type="ECO:0000256" key="6">
    <source>
        <dbReference type="ARBA" id="ARBA00022692"/>
    </source>
</evidence>
<dbReference type="InterPro" id="IPR038318">
    <property type="entry name" value="KdpD_sf"/>
</dbReference>
<name>A0A245ZGS4_9SPHN</name>
<keyword evidence="8 15" id="KW-0418">Kinase</keyword>
<accession>A0A245ZGS4</accession>
<evidence type="ECO:0000256" key="5">
    <source>
        <dbReference type="ARBA" id="ARBA00022679"/>
    </source>
</evidence>
<dbReference type="GO" id="GO:0005524">
    <property type="term" value="F:ATP binding"/>
    <property type="evidence" value="ECO:0007669"/>
    <property type="project" value="UniProtKB-KW"/>
</dbReference>
<dbReference type="Proteomes" id="UP000197783">
    <property type="component" value="Unassembled WGS sequence"/>
</dbReference>
<comment type="caution">
    <text evidence="15">The sequence shown here is derived from an EMBL/GenBank/DDBJ whole genome shotgun (WGS) entry which is preliminary data.</text>
</comment>
<comment type="catalytic activity">
    <reaction evidence="1">
        <text>ATP + protein L-histidine = ADP + protein N-phospho-L-histidine.</text>
        <dbReference type="EC" id="2.7.13.3"/>
    </reaction>
</comment>
<evidence type="ECO:0000256" key="2">
    <source>
        <dbReference type="ARBA" id="ARBA00004141"/>
    </source>
</evidence>
<dbReference type="GO" id="GO:0004673">
    <property type="term" value="F:protein histidine kinase activity"/>
    <property type="evidence" value="ECO:0007669"/>
    <property type="project" value="UniProtKB-EC"/>
</dbReference>
<evidence type="ECO:0000256" key="12">
    <source>
        <dbReference type="ARBA" id="ARBA00023136"/>
    </source>
</evidence>
<dbReference type="Gene3D" id="3.30.565.10">
    <property type="entry name" value="Histidine kinase-like ATPase, C-terminal domain"/>
    <property type="match status" value="1"/>
</dbReference>
<evidence type="ECO:0000259" key="14">
    <source>
        <dbReference type="PROSITE" id="PS50109"/>
    </source>
</evidence>
<dbReference type="Pfam" id="PF13493">
    <property type="entry name" value="DUF4118"/>
    <property type="match status" value="1"/>
</dbReference>
<dbReference type="SUPFAM" id="SSF55874">
    <property type="entry name" value="ATPase domain of HSP90 chaperone/DNA topoisomerase II/histidine kinase"/>
    <property type="match status" value="1"/>
</dbReference>
<keyword evidence="10 13" id="KW-1133">Transmembrane helix</keyword>
<evidence type="ECO:0000256" key="13">
    <source>
        <dbReference type="SAM" id="Phobius"/>
    </source>
</evidence>
<proteinExistence type="predicted"/>
<dbReference type="GO" id="GO:0016020">
    <property type="term" value="C:membrane"/>
    <property type="evidence" value="ECO:0007669"/>
    <property type="project" value="UniProtKB-SubCell"/>
</dbReference>
<dbReference type="EC" id="2.7.13.3" evidence="3"/>
<keyword evidence="16" id="KW-1185">Reference proteome</keyword>
<evidence type="ECO:0000256" key="1">
    <source>
        <dbReference type="ARBA" id="ARBA00000085"/>
    </source>
</evidence>
<sequence>MLQGSFLPLDRFPLAVRPFVAWAATFVAVAIALWIRHAADGALPPGFPFLSFFPAVILVSMLFGARYGAVTAAAGGVLAWYFFIPPRHTFNLDVGSLTAMGFYTLVVVTDVLIIHWLQRANGHLAAERERSTALARTSALLFDELQHRVSNNLQAVAGLLVLQRRRLADPQAAAALAEASQRVALIGRISRRLYDADENGKGLAAFLTALLDDVVEANGRSDIARRVDCPPDLRLSTEQALPVALVVAESIANAIEHGLPDHLAPTIAIEVLAVDGQLRISVIDNGGTLPADFSAEATNSLGLSIATMLAHQTGGSYTVTGGPETRACLVLPQAQGAQDGGKHAG</sequence>
<dbReference type="SMART" id="SM00387">
    <property type="entry name" value="HATPase_c"/>
    <property type="match status" value="1"/>
</dbReference>
<protein>
    <recommendedName>
        <fullName evidence="3">histidine kinase</fullName>
        <ecNumber evidence="3">2.7.13.3</ecNumber>
    </recommendedName>
</protein>
<keyword evidence="6 13" id="KW-0812">Transmembrane</keyword>
<dbReference type="GO" id="GO:0000160">
    <property type="term" value="P:phosphorelay signal transduction system"/>
    <property type="evidence" value="ECO:0007669"/>
    <property type="project" value="UniProtKB-KW"/>
</dbReference>
<keyword evidence="7" id="KW-0547">Nucleotide-binding</keyword>
<evidence type="ECO:0000256" key="8">
    <source>
        <dbReference type="ARBA" id="ARBA00022777"/>
    </source>
</evidence>
<evidence type="ECO:0000256" key="7">
    <source>
        <dbReference type="ARBA" id="ARBA00022741"/>
    </source>
</evidence>
<comment type="subcellular location">
    <subcellularLocation>
        <location evidence="2">Membrane</location>
        <topology evidence="2">Multi-pass membrane protein</topology>
    </subcellularLocation>
</comment>
<feature type="transmembrane region" description="Helical" evidence="13">
    <location>
        <begin position="12"/>
        <end position="35"/>
    </location>
</feature>
<feature type="domain" description="Histidine kinase" evidence="14">
    <location>
        <begin position="144"/>
        <end position="335"/>
    </location>
</feature>
<dbReference type="InterPro" id="IPR011495">
    <property type="entry name" value="Sig_transdc_His_kin_sub2_dim/P"/>
</dbReference>
<dbReference type="PANTHER" id="PTHR41523:SF8">
    <property type="entry name" value="ETHYLENE RESPONSE SENSOR PROTEIN"/>
    <property type="match status" value="1"/>
</dbReference>
<evidence type="ECO:0000256" key="9">
    <source>
        <dbReference type="ARBA" id="ARBA00022840"/>
    </source>
</evidence>
<feature type="transmembrane region" description="Helical" evidence="13">
    <location>
        <begin position="94"/>
        <end position="117"/>
    </location>
</feature>
<dbReference type="Gene3D" id="1.20.120.620">
    <property type="entry name" value="Backbone structure of the membrane domain of e. Coli histidine kinase receptor kdpd"/>
    <property type="match status" value="1"/>
</dbReference>
<keyword evidence="12 13" id="KW-0472">Membrane</keyword>
<evidence type="ECO:0000256" key="3">
    <source>
        <dbReference type="ARBA" id="ARBA00012438"/>
    </source>
</evidence>
<feature type="transmembrane region" description="Helical" evidence="13">
    <location>
        <begin position="55"/>
        <end position="82"/>
    </location>
</feature>
<dbReference type="PANTHER" id="PTHR41523">
    <property type="entry name" value="TWO-COMPONENT SYSTEM SENSOR PROTEIN"/>
    <property type="match status" value="1"/>
</dbReference>
<evidence type="ECO:0000256" key="11">
    <source>
        <dbReference type="ARBA" id="ARBA00023012"/>
    </source>
</evidence>
<dbReference type="InterPro" id="IPR036890">
    <property type="entry name" value="HATPase_C_sf"/>
</dbReference>